<protein>
    <submittedName>
        <fullName evidence="2">Uncharacterized protein</fullName>
    </submittedName>
</protein>
<accession>S3CCH1</accession>
<dbReference type="EMBL" id="KE148163">
    <property type="protein sequence ID" value="EPE04023.1"/>
    <property type="molecule type" value="Genomic_DNA"/>
</dbReference>
<feature type="region of interest" description="Disordered" evidence="1">
    <location>
        <begin position="146"/>
        <end position="282"/>
    </location>
</feature>
<keyword evidence="3" id="KW-1185">Reference proteome</keyword>
<evidence type="ECO:0000256" key="1">
    <source>
        <dbReference type="SAM" id="MobiDB-lite"/>
    </source>
</evidence>
<dbReference type="HOGENOM" id="CLU_987302_0_0_1"/>
<dbReference type="Proteomes" id="UP000016923">
    <property type="component" value="Unassembled WGS sequence"/>
</dbReference>
<dbReference type="AlphaFoldDB" id="S3CCH1"/>
<dbReference type="VEuPathDB" id="FungiDB:F503_04871"/>
<reference evidence="2 3" key="1">
    <citation type="journal article" date="2013" name="BMC Genomics">
        <title>The genome and transcriptome of the pine saprophyte Ophiostoma piceae, and a comparison with the bark beetle-associated pine pathogen Grosmannia clavigera.</title>
        <authorList>
            <person name="Haridas S."/>
            <person name="Wang Y."/>
            <person name="Lim L."/>
            <person name="Massoumi Alamouti S."/>
            <person name="Jackman S."/>
            <person name="Docking R."/>
            <person name="Robertson G."/>
            <person name="Birol I."/>
            <person name="Bohlmann J."/>
            <person name="Breuil C."/>
        </authorList>
    </citation>
    <scope>NUCLEOTIDE SEQUENCE [LARGE SCALE GENOMIC DNA]</scope>
    <source>
        <strain evidence="2 3">UAMH 11346</strain>
    </source>
</reference>
<name>S3CCH1_OPHP1</name>
<evidence type="ECO:0000313" key="3">
    <source>
        <dbReference type="Proteomes" id="UP000016923"/>
    </source>
</evidence>
<evidence type="ECO:0000313" key="2">
    <source>
        <dbReference type="EMBL" id="EPE04023.1"/>
    </source>
</evidence>
<organism evidence="2 3">
    <name type="scientific">Ophiostoma piceae (strain UAMH 11346)</name>
    <name type="common">Sap stain fungus</name>
    <dbReference type="NCBI Taxonomy" id="1262450"/>
    <lineage>
        <taxon>Eukaryota</taxon>
        <taxon>Fungi</taxon>
        <taxon>Dikarya</taxon>
        <taxon>Ascomycota</taxon>
        <taxon>Pezizomycotina</taxon>
        <taxon>Sordariomycetes</taxon>
        <taxon>Sordariomycetidae</taxon>
        <taxon>Ophiostomatales</taxon>
        <taxon>Ophiostomataceae</taxon>
        <taxon>Ophiostoma</taxon>
    </lineage>
</organism>
<gene>
    <name evidence="2" type="ORF">F503_04871</name>
</gene>
<feature type="compositionally biased region" description="Basic and acidic residues" evidence="1">
    <location>
        <begin position="170"/>
        <end position="179"/>
    </location>
</feature>
<proteinExistence type="predicted"/>
<sequence length="282" mass="31579">MVVGMMEDLWENGLAGKWVLHGEGLYLPVYDTRPRGDGDGEGDSRSGHVIVDSDLDLRFDTRFKPPPLNSLGSVAYWEQKKAELRKKRDDVVAGRLVTHHFSKGELMRIELLERANAEELEQSTANPTHQRAEQVAAWLDLNRDTEETTTAAPLQQLPARNSEALKRKRTADYEPEPRLGRAIQHPAKRSRVQQEPSPRKNVPQALGSSQTAPDTKPKTRNHASTEHGTQASAKVTHKGRGVEVQHTPRKRRKQGERGGLSADRPSPRRSARISAQLPKSDR</sequence>